<feature type="compositionally biased region" description="Polar residues" evidence="1">
    <location>
        <begin position="174"/>
        <end position="183"/>
    </location>
</feature>
<gene>
    <name evidence="2" type="ORF">K8U88_04570</name>
</gene>
<feature type="region of interest" description="Disordered" evidence="1">
    <location>
        <begin position="173"/>
        <end position="249"/>
    </location>
</feature>
<protein>
    <recommendedName>
        <fullName evidence="4">LPXTG cell wall anchor domain-containing protein</fullName>
    </recommendedName>
</protein>
<comment type="caution">
    <text evidence="2">The sequence shown here is derived from an EMBL/GenBank/DDBJ whole genome shotgun (WGS) entry which is preliminary data.</text>
</comment>
<dbReference type="EMBL" id="DYXN01000067">
    <property type="protein sequence ID" value="HJE86843.1"/>
    <property type="molecule type" value="Genomic_DNA"/>
</dbReference>
<feature type="compositionally biased region" description="Polar residues" evidence="1">
    <location>
        <begin position="270"/>
        <end position="289"/>
    </location>
</feature>
<evidence type="ECO:0008006" key="4">
    <source>
        <dbReference type="Google" id="ProtNLM"/>
    </source>
</evidence>
<evidence type="ECO:0000313" key="3">
    <source>
        <dbReference type="Proteomes" id="UP000721920"/>
    </source>
</evidence>
<name>A0A921JWA7_9LACO</name>
<evidence type="ECO:0000256" key="1">
    <source>
        <dbReference type="SAM" id="MobiDB-lite"/>
    </source>
</evidence>
<reference evidence="2" key="2">
    <citation type="submission" date="2021-09" db="EMBL/GenBank/DDBJ databases">
        <authorList>
            <person name="Gilroy R."/>
        </authorList>
    </citation>
    <scope>NUCLEOTIDE SEQUENCE</scope>
    <source>
        <strain evidence="2">CHK173-2145</strain>
    </source>
</reference>
<proteinExistence type="predicted"/>
<organism evidence="2 3">
    <name type="scientific">Levilactobacillus hammesii</name>
    <dbReference type="NCBI Taxonomy" id="267633"/>
    <lineage>
        <taxon>Bacteria</taxon>
        <taxon>Bacillati</taxon>
        <taxon>Bacillota</taxon>
        <taxon>Bacilli</taxon>
        <taxon>Lactobacillales</taxon>
        <taxon>Lactobacillaceae</taxon>
        <taxon>Levilactobacillus</taxon>
    </lineage>
</organism>
<evidence type="ECO:0000313" key="2">
    <source>
        <dbReference type="EMBL" id="HJE86843.1"/>
    </source>
</evidence>
<feature type="region of interest" description="Disordered" evidence="1">
    <location>
        <begin position="268"/>
        <end position="358"/>
    </location>
</feature>
<reference evidence="2" key="1">
    <citation type="journal article" date="2021" name="PeerJ">
        <title>Extensive microbial diversity within the chicken gut microbiome revealed by metagenomics and culture.</title>
        <authorList>
            <person name="Gilroy R."/>
            <person name="Ravi A."/>
            <person name="Getino M."/>
            <person name="Pursley I."/>
            <person name="Horton D.L."/>
            <person name="Alikhan N.F."/>
            <person name="Baker D."/>
            <person name="Gharbi K."/>
            <person name="Hall N."/>
            <person name="Watson M."/>
            <person name="Adriaenssens E.M."/>
            <person name="Foster-Nyarko E."/>
            <person name="Jarju S."/>
            <person name="Secka A."/>
            <person name="Antonio M."/>
            <person name="Oren A."/>
            <person name="Chaudhuri R.R."/>
            <person name="La Ragione R."/>
            <person name="Hildebrand F."/>
            <person name="Pallen M.J."/>
        </authorList>
    </citation>
    <scope>NUCLEOTIDE SEQUENCE</scope>
    <source>
        <strain evidence="2">CHK173-2145</strain>
    </source>
</reference>
<feature type="compositionally biased region" description="Polar residues" evidence="1">
    <location>
        <begin position="339"/>
        <end position="358"/>
    </location>
</feature>
<dbReference type="Proteomes" id="UP000721920">
    <property type="component" value="Unassembled WGS sequence"/>
</dbReference>
<accession>A0A921JWA7</accession>
<dbReference type="AlphaFoldDB" id="A0A921JWA7"/>
<sequence>MMKMKWQQGVMLSLFAGGFWIGSGGVVGLADDSGKPYALQVNYMIRGKDEGMVEVDRLYKTEVLQVKPGDPISGKPELAAYLSSMRPSMTAPESADRPMVWTYTGSRKIANVKLKYVDSQTKVTVASRMIAGNVTVGGRLNIAAPAGYRLMNPSDVTRIVKARSETWEVLITPKTASVGTAPSNEAEKPGPQPAEKPHQPGNSSQSEKPDQSEKPTSPTPTERPQRPGTGSPLPIQPAPIPTPQPSFPVGSPGLAILPVVNALDERPVTAESQPHVSTPPVGNTTTNLDHVSELTEQPVAAIDDESPSTRPTGATKPAKAKRTADSPQFKAGGRRWLVQPTQTSSRRKLPQTNEQTTKGSLWGLVALAGIGASRFWRFRD</sequence>
<feature type="compositionally biased region" description="Pro residues" evidence="1">
    <location>
        <begin position="234"/>
        <end position="246"/>
    </location>
</feature>